<dbReference type="Proteomes" id="UP001195422">
    <property type="component" value="Unassembled WGS sequence"/>
</dbReference>
<comment type="caution">
    <text evidence="3">The sequence shown here is derived from an EMBL/GenBank/DDBJ whole genome shotgun (WGS) entry which is preliminary data.</text>
</comment>
<dbReference type="RefSeq" id="WP_188947363.1">
    <property type="nucleotide sequence ID" value="NZ_BMPH01000002.1"/>
</dbReference>
<protein>
    <submittedName>
        <fullName evidence="3">Beta-phosphoglucomutase-like phosphatase (HAD superfamily)</fullName>
    </submittedName>
</protein>
<feature type="coiled-coil region" evidence="1">
    <location>
        <begin position="82"/>
        <end position="109"/>
    </location>
</feature>
<evidence type="ECO:0000256" key="2">
    <source>
        <dbReference type="SAM" id="MobiDB-lite"/>
    </source>
</evidence>
<keyword evidence="4" id="KW-1185">Reference proteome</keyword>
<name>A0ABS4XL75_GLUPR</name>
<evidence type="ECO:0000256" key="1">
    <source>
        <dbReference type="SAM" id="Coils"/>
    </source>
</evidence>
<evidence type="ECO:0000313" key="3">
    <source>
        <dbReference type="EMBL" id="MBP2397238.1"/>
    </source>
</evidence>
<gene>
    <name evidence="3" type="ORF">JOF39_000319</name>
</gene>
<organism evidence="3 4">
    <name type="scientific">Glutamicibacter protophormiae</name>
    <name type="common">Brevibacterium protophormiae</name>
    <dbReference type="NCBI Taxonomy" id="37930"/>
    <lineage>
        <taxon>Bacteria</taxon>
        <taxon>Bacillati</taxon>
        <taxon>Actinomycetota</taxon>
        <taxon>Actinomycetes</taxon>
        <taxon>Micrococcales</taxon>
        <taxon>Micrococcaceae</taxon>
        <taxon>Glutamicibacter</taxon>
    </lineage>
</organism>
<sequence>MSTVGVTREEIREYVHQYNLQPHGTRTAWLQQQPFFRATFYRWNRLVFEGDLDRHLVPRDHGQMNTTPSQRSAFEQARAKEQAEHEAELEALRERVRQLEGTNEALGKAIGLLHKLNEQGPDTSTTTEPKNSSLRKTTSSEHSPD</sequence>
<accession>A0ABS4XL75</accession>
<proteinExistence type="predicted"/>
<dbReference type="EMBL" id="JAGIOJ010000001">
    <property type="protein sequence ID" value="MBP2397238.1"/>
    <property type="molecule type" value="Genomic_DNA"/>
</dbReference>
<keyword evidence="1" id="KW-0175">Coiled coil</keyword>
<evidence type="ECO:0000313" key="4">
    <source>
        <dbReference type="Proteomes" id="UP001195422"/>
    </source>
</evidence>
<reference evidence="3 4" key="1">
    <citation type="submission" date="2021-03" db="EMBL/GenBank/DDBJ databases">
        <title>Sequencing the genomes of 1000 actinobacteria strains.</title>
        <authorList>
            <person name="Klenk H.-P."/>
        </authorList>
    </citation>
    <scope>NUCLEOTIDE SEQUENCE [LARGE SCALE GENOMIC DNA]</scope>
    <source>
        <strain evidence="3 4">DSM 20168</strain>
    </source>
</reference>
<feature type="compositionally biased region" description="Polar residues" evidence="2">
    <location>
        <begin position="120"/>
        <end position="137"/>
    </location>
</feature>
<feature type="region of interest" description="Disordered" evidence="2">
    <location>
        <begin position="113"/>
        <end position="145"/>
    </location>
</feature>